<evidence type="ECO:0000256" key="2">
    <source>
        <dbReference type="ARBA" id="ARBA00022448"/>
    </source>
</evidence>
<evidence type="ECO:0000313" key="10">
    <source>
        <dbReference type="EMBL" id="KKI65183.1"/>
    </source>
</evidence>
<evidence type="ECO:0000256" key="6">
    <source>
        <dbReference type="ARBA" id="ARBA00022967"/>
    </source>
</evidence>
<dbReference type="EC" id="7.-.-.-" evidence="8"/>
<dbReference type="GO" id="GO:0015087">
    <property type="term" value="F:cobalt ion transmembrane transporter activity"/>
    <property type="evidence" value="ECO:0007669"/>
    <property type="project" value="UniProtKB-ARBA"/>
</dbReference>
<dbReference type="InterPro" id="IPR003593">
    <property type="entry name" value="AAA+_ATPase"/>
</dbReference>
<name>A0A0M2P5K0_STACC</name>
<dbReference type="Pfam" id="PF00005">
    <property type="entry name" value="ABC_tran"/>
    <property type="match status" value="1"/>
</dbReference>
<dbReference type="GO" id="GO:0005524">
    <property type="term" value="F:ATP binding"/>
    <property type="evidence" value="ECO:0007669"/>
    <property type="project" value="UniProtKB-UniRule"/>
</dbReference>
<comment type="subunit">
    <text evidence="8">Forms a stable energy-coupling factor (ECF) transporter complex composed of 2 membrane-embedded substrate-binding proteins (S component), 2 ATP-binding proteins (A component) and 2 transmembrane proteins (T component).</text>
</comment>
<dbReference type="Proteomes" id="UP000034455">
    <property type="component" value="Unassembled WGS sequence"/>
</dbReference>
<keyword evidence="6" id="KW-1278">Translocase</keyword>
<accession>A0A0M2P5K0</accession>
<dbReference type="InterPro" id="IPR030946">
    <property type="entry name" value="EcfA2"/>
</dbReference>
<evidence type="ECO:0000259" key="9">
    <source>
        <dbReference type="PROSITE" id="PS50893"/>
    </source>
</evidence>
<gene>
    <name evidence="10" type="ORF">UF66_1826</name>
</gene>
<sequence>MTVIFNQVSYVYQKGTPYEHLALKEIVTTFEQGKYYAVIGQTGSGKSTLIQHINGLLKPSHGSLEVDDVMITHKTKDKYLKQVRKRVGVVFQFPESQLFEDSVEREILFGPKNFNMPLEEVKARAFQLLLEFGFNRDILEQSPFQMSGGQMRKIAITSILAMDPDIVILDEPTAGLDPKSRNQIMEMLKKLQLEQNKTIILVTHEMNDVAKYADEVKIIKHGKLVESCSPRKLFNADDYVKDMHLDVPDIVKLQRDIEAKHQFKFERTALTESEFTEMYKEWQQHER</sequence>
<dbReference type="AlphaFoldDB" id="A0A0M2P5K0"/>
<dbReference type="InterPro" id="IPR015856">
    <property type="entry name" value="ABC_transpr_CbiO/EcfA_su"/>
</dbReference>
<dbReference type="RefSeq" id="WP_019468664.1">
    <property type="nucleotide sequence ID" value="NZ_BKAS01000022.1"/>
</dbReference>
<evidence type="ECO:0000256" key="4">
    <source>
        <dbReference type="ARBA" id="ARBA00022741"/>
    </source>
</evidence>
<dbReference type="CDD" id="cd03225">
    <property type="entry name" value="ABC_cobalt_CbiO_domain1"/>
    <property type="match status" value="1"/>
</dbReference>
<evidence type="ECO:0000313" key="11">
    <source>
        <dbReference type="Proteomes" id="UP000034455"/>
    </source>
</evidence>
<protein>
    <recommendedName>
        <fullName evidence="8">Energy-coupling factor transporter ATP-binding protein EcfA2</fullName>
        <ecNumber evidence="8">7.-.-.-</ecNumber>
    </recommendedName>
</protein>
<dbReference type="Gene3D" id="3.40.50.300">
    <property type="entry name" value="P-loop containing nucleotide triphosphate hydrolases"/>
    <property type="match status" value="1"/>
</dbReference>
<dbReference type="SUPFAM" id="SSF52540">
    <property type="entry name" value="P-loop containing nucleoside triphosphate hydrolases"/>
    <property type="match status" value="1"/>
</dbReference>
<comment type="caution">
    <text evidence="10">The sequence shown here is derived from an EMBL/GenBank/DDBJ whole genome shotgun (WGS) entry which is preliminary data.</text>
</comment>
<dbReference type="SMART" id="SM00382">
    <property type="entry name" value="AAA"/>
    <property type="match status" value="1"/>
</dbReference>
<comment type="similarity">
    <text evidence="8">Belongs to the ABC transporter superfamily. Energy-coupling factor EcfA family.</text>
</comment>
<comment type="function">
    <text evidence="8">ATP-binding (A) component of a common energy-coupling factor (ECF) ABC-transporter complex.</text>
</comment>
<keyword evidence="2 8" id="KW-0813">Transport</keyword>
<dbReference type="PROSITE" id="PS50893">
    <property type="entry name" value="ABC_TRANSPORTER_2"/>
    <property type="match status" value="1"/>
</dbReference>
<dbReference type="NCBIfam" id="TIGR04521">
    <property type="entry name" value="ECF_ATPase_2"/>
    <property type="match status" value="1"/>
</dbReference>
<keyword evidence="3 8" id="KW-1003">Cell membrane</keyword>
<dbReference type="GeneID" id="58096898"/>
<dbReference type="FunFam" id="3.40.50.300:FF:000224">
    <property type="entry name" value="Energy-coupling factor transporter ATP-binding protein EcfA"/>
    <property type="match status" value="1"/>
</dbReference>
<dbReference type="NCBIfam" id="NF010166">
    <property type="entry name" value="PRK13646.1"/>
    <property type="match status" value="1"/>
</dbReference>
<dbReference type="PANTHER" id="PTHR43553:SF27">
    <property type="entry name" value="ENERGY-COUPLING FACTOR TRANSPORTER ATP-BINDING PROTEIN ECFA2"/>
    <property type="match status" value="1"/>
</dbReference>
<proteinExistence type="inferred from homology"/>
<dbReference type="InterPro" id="IPR027417">
    <property type="entry name" value="P-loop_NTPase"/>
</dbReference>
<evidence type="ECO:0000256" key="7">
    <source>
        <dbReference type="ARBA" id="ARBA00023136"/>
    </source>
</evidence>
<reference evidence="10 11" key="1">
    <citation type="submission" date="2015-03" db="EMBL/GenBank/DDBJ databases">
        <title>Genome Assembly of Staphylococcus cohnii subsp. cohnii strain G22B2.</title>
        <authorList>
            <person name="Nair G."/>
            <person name="Kaur G."/>
            <person name="Khatri I."/>
            <person name="Singh N.K."/>
            <person name="Sathyabama S."/>
            <person name="Maurya S.K."/>
            <person name="Subramanian S."/>
            <person name="Agrewala J.N."/>
            <person name="Mayilraj S."/>
        </authorList>
    </citation>
    <scope>NUCLEOTIDE SEQUENCE [LARGE SCALE GENOMIC DNA]</scope>
    <source>
        <strain evidence="10 11">G22B2</strain>
    </source>
</reference>
<keyword evidence="4 8" id="KW-0547">Nucleotide-binding</keyword>
<keyword evidence="7 8" id="KW-0472">Membrane</keyword>
<evidence type="ECO:0000256" key="1">
    <source>
        <dbReference type="ARBA" id="ARBA00004202"/>
    </source>
</evidence>
<dbReference type="InterPro" id="IPR050095">
    <property type="entry name" value="ECF_ABC_transporter_ATP-bd"/>
</dbReference>
<dbReference type="GO" id="GO:0042626">
    <property type="term" value="F:ATPase-coupled transmembrane transporter activity"/>
    <property type="evidence" value="ECO:0007669"/>
    <property type="project" value="TreeGrafter"/>
</dbReference>
<organism evidence="10 11">
    <name type="scientific">Staphylococcus cohnii subsp. cohnii</name>
    <dbReference type="NCBI Taxonomy" id="74704"/>
    <lineage>
        <taxon>Bacteria</taxon>
        <taxon>Bacillati</taxon>
        <taxon>Bacillota</taxon>
        <taxon>Bacilli</taxon>
        <taxon>Bacillales</taxon>
        <taxon>Staphylococcaceae</taxon>
        <taxon>Staphylococcus</taxon>
        <taxon>Staphylococcus cohnii species complex</taxon>
    </lineage>
</organism>
<evidence type="ECO:0000256" key="5">
    <source>
        <dbReference type="ARBA" id="ARBA00022840"/>
    </source>
</evidence>
<comment type="subcellular location">
    <subcellularLocation>
        <location evidence="1 8">Cell membrane</location>
        <topology evidence="1 8">Peripheral membrane protein</topology>
    </subcellularLocation>
</comment>
<feature type="domain" description="ABC transporter" evidence="9">
    <location>
        <begin position="3"/>
        <end position="246"/>
    </location>
</feature>
<dbReference type="PATRIC" id="fig|74704.6.peg.1871"/>
<dbReference type="GO" id="GO:0016887">
    <property type="term" value="F:ATP hydrolysis activity"/>
    <property type="evidence" value="ECO:0007669"/>
    <property type="project" value="InterPro"/>
</dbReference>
<dbReference type="InterPro" id="IPR003439">
    <property type="entry name" value="ABC_transporter-like_ATP-bd"/>
</dbReference>
<evidence type="ECO:0000256" key="8">
    <source>
        <dbReference type="RuleBase" id="RU365104"/>
    </source>
</evidence>
<dbReference type="EMBL" id="LAKJ01000003">
    <property type="protein sequence ID" value="KKI65183.1"/>
    <property type="molecule type" value="Genomic_DNA"/>
</dbReference>
<dbReference type="GO" id="GO:0043190">
    <property type="term" value="C:ATP-binding cassette (ABC) transporter complex"/>
    <property type="evidence" value="ECO:0007669"/>
    <property type="project" value="TreeGrafter"/>
</dbReference>
<dbReference type="PANTHER" id="PTHR43553">
    <property type="entry name" value="HEAVY METAL TRANSPORTER"/>
    <property type="match status" value="1"/>
</dbReference>
<keyword evidence="5 8" id="KW-0067">ATP-binding</keyword>
<evidence type="ECO:0000256" key="3">
    <source>
        <dbReference type="ARBA" id="ARBA00022475"/>
    </source>
</evidence>